<organism evidence="1 2">
    <name type="scientific">Mucilaginibacter defluvii</name>
    <dbReference type="NCBI Taxonomy" id="1196019"/>
    <lineage>
        <taxon>Bacteria</taxon>
        <taxon>Pseudomonadati</taxon>
        <taxon>Bacteroidota</taxon>
        <taxon>Sphingobacteriia</taxon>
        <taxon>Sphingobacteriales</taxon>
        <taxon>Sphingobacteriaceae</taxon>
        <taxon>Mucilaginibacter</taxon>
    </lineage>
</organism>
<dbReference type="EMBL" id="BAABJI010000002">
    <property type="protein sequence ID" value="GAA4924483.1"/>
    <property type="molecule type" value="Genomic_DNA"/>
</dbReference>
<accession>A0ABP9G3K8</accession>
<reference evidence="2" key="1">
    <citation type="journal article" date="2019" name="Int. J. Syst. Evol. Microbiol.">
        <title>The Global Catalogue of Microorganisms (GCM) 10K type strain sequencing project: providing services to taxonomists for standard genome sequencing and annotation.</title>
        <authorList>
            <consortium name="The Broad Institute Genomics Platform"/>
            <consortium name="The Broad Institute Genome Sequencing Center for Infectious Disease"/>
            <person name="Wu L."/>
            <person name="Ma J."/>
        </authorList>
    </citation>
    <scope>NUCLEOTIDE SEQUENCE [LARGE SCALE GENOMIC DNA]</scope>
    <source>
        <strain evidence="2">JCM 18283</strain>
    </source>
</reference>
<keyword evidence="2" id="KW-1185">Reference proteome</keyword>
<protein>
    <submittedName>
        <fullName evidence="1">Uncharacterized protein</fullName>
    </submittedName>
</protein>
<gene>
    <name evidence="1" type="ORF">GCM10023313_31100</name>
</gene>
<sequence length="93" mass="10804">MRVQWSDKKETYNLPDFIPNELLNEERAKKCYGQCLETIDERGGMRVDEIVCNILGLSLEVRLVMTESTFAELLRNYLLLKGLLNPEERLKVG</sequence>
<comment type="caution">
    <text evidence="1">The sequence shown here is derived from an EMBL/GenBank/DDBJ whole genome shotgun (WGS) entry which is preliminary data.</text>
</comment>
<proteinExistence type="predicted"/>
<dbReference type="Proteomes" id="UP001501436">
    <property type="component" value="Unassembled WGS sequence"/>
</dbReference>
<name>A0ABP9G3K8_9SPHI</name>
<evidence type="ECO:0000313" key="1">
    <source>
        <dbReference type="EMBL" id="GAA4924483.1"/>
    </source>
</evidence>
<evidence type="ECO:0000313" key="2">
    <source>
        <dbReference type="Proteomes" id="UP001501436"/>
    </source>
</evidence>
<dbReference type="RefSeq" id="WP_345332293.1">
    <property type="nucleotide sequence ID" value="NZ_BAABJI010000002.1"/>
</dbReference>